<dbReference type="EMBL" id="JANJYI010000008">
    <property type="protein sequence ID" value="KAK2639314.1"/>
    <property type="molecule type" value="Genomic_DNA"/>
</dbReference>
<accession>A0AAD9WPV7</accession>
<evidence type="ECO:0000313" key="2">
    <source>
        <dbReference type="EMBL" id="KAK2639314.1"/>
    </source>
</evidence>
<feature type="transmembrane region" description="Helical" evidence="1">
    <location>
        <begin position="20"/>
        <end position="39"/>
    </location>
</feature>
<organism evidence="2 3">
    <name type="scientific">Dipteronia dyeriana</name>
    <dbReference type="NCBI Taxonomy" id="168575"/>
    <lineage>
        <taxon>Eukaryota</taxon>
        <taxon>Viridiplantae</taxon>
        <taxon>Streptophyta</taxon>
        <taxon>Embryophyta</taxon>
        <taxon>Tracheophyta</taxon>
        <taxon>Spermatophyta</taxon>
        <taxon>Magnoliopsida</taxon>
        <taxon>eudicotyledons</taxon>
        <taxon>Gunneridae</taxon>
        <taxon>Pentapetalae</taxon>
        <taxon>rosids</taxon>
        <taxon>malvids</taxon>
        <taxon>Sapindales</taxon>
        <taxon>Sapindaceae</taxon>
        <taxon>Hippocastanoideae</taxon>
        <taxon>Acereae</taxon>
        <taxon>Dipteronia</taxon>
    </lineage>
</organism>
<protein>
    <submittedName>
        <fullName evidence="2">Uncharacterized protein</fullName>
    </submittedName>
</protein>
<keyword evidence="1" id="KW-0812">Transmembrane</keyword>
<gene>
    <name evidence="2" type="ORF">Ddye_027109</name>
</gene>
<keyword evidence="3" id="KW-1185">Reference proteome</keyword>
<evidence type="ECO:0000256" key="1">
    <source>
        <dbReference type="SAM" id="Phobius"/>
    </source>
</evidence>
<dbReference type="Proteomes" id="UP001280121">
    <property type="component" value="Unassembled WGS sequence"/>
</dbReference>
<dbReference type="AlphaFoldDB" id="A0AAD9WPV7"/>
<evidence type="ECO:0000313" key="3">
    <source>
        <dbReference type="Proteomes" id="UP001280121"/>
    </source>
</evidence>
<keyword evidence="1" id="KW-0472">Membrane</keyword>
<keyword evidence="1" id="KW-1133">Transmembrane helix</keyword>
<reference evidence="2" key="1">
    <citation type="journal article" date="2023" name="Plant J.">
        <title>Genome sequences and population genomics provide insights into the demographic history, inbreeding, and mutation load of two 'living fossil' tree species of Dipteronia.</title>
        <authorList>
            <person name="Feng Y."/>
            <person name="Comes H.P."/>
            <person name="Chen J."/>
            <person name="Zhu S."/>
            <person name="Lu R."/>
            <person name="Zhang X."/>
            <person name="Li P."/>
            <person name="Qiu J."/>
            <person name="Olsen K.M."/>
            <person name="Qiu Y."/>
        </authorList>
    </citation>
    <scope>NUCLEOTIDE SEQUENCE</scope>
    <source>
        <strain evidence="2">KIB01</strain>
    </source>
</reference>
<comment type="caution">
    <text evidence="2">The sequence shown here is derived from an EMBL/GenBank/DDBJ whole genome shotgun (WGS) entry which is preliminary data.</text>
</comment>
<sequence length="98" mass="11601">MQIVQRKIESRRHPSWKKNVIIIVASIISVMAALVLVWFKYARMIKCRNEGNTIDNCEMDENGEAPSYEILLLLHRILHNFSQFQTHKYRNTLIWACL</sequence>
<name>A0AAD9WPV7_9ROSI</name>
<proteinExistence type="predicted"/>